<accession>A0A7K0DM44</accession>
<feature type="signal peptide" evidence="1">
    <location>
        <begin position="1"/>
        <end position="18"/>
    </location>
</feature>
<evidence type="ECO:0000256" key="1">
    <source>
        <dbReference type="SAM" id="SignalP"/>
    </source>
</evidence>
<protein>
    <submittedName>
        <fullName evidence="2">Uncharacterized protein</fullName>
    </submittedName>
</protein>
<dbReference type="EMBL" id="WEGI01000004">
    <property type="protein sequence ID" value="MQY26727.1"/>
    <property type="molecule type" value="Genomic_DNA"/>
</dbReference>
<gene>
    <name evidence="2" type="ORF">NRB56_22990</name>
</gene>
<feature type="chain" id="PRO_5039643575" evidence="1">
    <location>
        <begin position="19"/>
        <end position="73"/>
    </location>
</feature>
<name>A0A7K0DM44_9NOCA</name>
<sequence>MIKTLVAAGILGAAVATAGVGVASARPVVVHSDYIGNYATPEACAADGASPKTGGSQYQCTQAQDGTWDLVTS</sequence>
<keyword evidence="1" id="KW-0732">Signal</keyword>
<dbReference type="Proteomes" id="UP000431401">
    <property type="component" value="Unassembled WGS sequence"/>
</dbReference>
<comment type="caution">
    <text evidence="2">The sequence shown here is derived from an EMBL/GenBank/DDBJ whole genome shotgun (WGS) entry which is preliminary data.</text>
</comment>
<dbReference type="RefSeq" id="WP_153341103.1">
    <property type="nucleotide sequence ID" value="NZ_WEGI01000004.1"/>
</dbReference>
<keyword evidence="3" id="KW-1185">Reference proteome</keyword>
<reference evidence="2 3" key="1">
    <citation type="submission" date="2019-10" db="EMBL/GenBank/DDBJ databases">
        <title>Nocardia macrotermitis sp. nov. and Nocardia aurantia sp. nov., isolated from the gut of fungus growing-termite Macrotermes natalensis.</title>
        <authorList>
            <person name="Benndorf R."/>
            <person name="Schwitalla J."/>
            <person name="Martin K."/>
            <person name="De Beer W."/>
            <person name="Kaster A.-K."/>
            <person name="Vollmers J."/>
            <person name="Poulsen M."/>
            <person name="Beemelmanns C."/>
        </authorList>
    </citation>
    <scope>NUCLEOTIDE SEQUENCE [LARGE SCALE GENOMIC DNA]</scope>
    <source>
        <strain evidence="2 3">RB56</strain>
    </source>
</reference>
<dbReference type="OrthoDB" id="4569719at2"/>
<organism evidence="2 3">
    <name type="scientific">Nocardia aurantia</name>
    <dbReference type="NCBI Taxonomy" id="2585199"/>
    <lineage>
        <taxon>Bacteria</taxon>
        <taxon>Bacillati</taxon>
        <taxon>Actinomycetota</taxon>
        <taxon>Actinomycetes</taxon>
        <taxon>Mycobacteriales</taxon>
        <taxon>Nocardiaceae</taxon>
        <taxon>Nocardia</taxon>
    </lineage>
</organism>
<dbReference type="AlphaFoldDB" id="A0A7K0DM44"/>
<evidence type="ECO:0000313" key="3">
    <source>
        <dbReference type="Proteomes" id="UP000431401"/>
    </source>
</evidence>
<proteinExistence type="predicted"/>
<evidence type="ECO:0000313" key="2">
    <source>
        <dbReference type="EMBL" id="MQY26727.1"/>
    </source>
</evidence>